<dbReference type="RefSeq" id="WP_198442752.1">
    <property type="nucleotide sequence ID" value="NZ_CBCSHE010000017.1"/>
</dbReference>
<gene>
    <name evidence="3" type="ORF">IWA51_00575</name>
</gene>
<keyword evidence="1" id="KW-0472">Membrane</keyword>
<dbReference type="EMBL" id="CP064936">
    <property type="protein sequence ID" value="QQA01161.1"/>
    <property type="molecule type" value="Genomic_DNA"/>
</dbReference>
<accession>A0A7T3RDK3</accession>
<proteinExistence type="predicted"/>
<reference evidence="3 4" key="1">
    <citation type="submission" date="2020-11" db="EMBL/GenBank/DDBJ databases">
        <title>Treponema Peruensis nv. sp., first commensal Treponema isolated from human feces.</title>
        <authorList>
            <person name="Belkhou C."/>
            <person name="Raes J."/>
        </authorList>
    </citation>
    <scope>NUCLEOTIDE SEQUENCE [LARGE SCALE GENOMIC DNA]</scope>
    <source>
        <strain evidence="3 4">RCC2812</strain>
    </source>
</reference>
<dbReference type="Proteomes" id="UP000595224">
    <property type="component" value="Chromosome"/>
</dbReference>
<evidence type="ECO:0000259" key="2">
    <source>
        <dbReference type="Pfam" id="PF01553"/>
    </source>
</evidence>
<dbReference type="KEGG" id="tper:IWA51_00575"/>
<keyword evidence="4" id="KW-1185">Reference proteome</keyword>
<protein>
    <recommendedName>
        <fullName evidence="2">Phospholipid/glycerol acyltransferase domain-containing protein</fullName>
    </recommendedName>
</protein>
<dbReference type="GO" id="GO:0016746">
    <property type="term" value="F:acyltransferase activity"/>
    <property type="evidence" value="ECO:0007669"/>
    <property type="project" value="InterPro"/>
</dbReference>
<evidence type="ECO:0000313" key="4">
    <source>
        <dbReference type="Proteomes" id="UP000595224"/>
    </source>
</evidence>
<dbReference type="SUPFAM" id="SSF69593">
    <property type="entry name" value="Glycerol-3-phosphate (1)-acyltransferase"/>
    <property type="match status" value="1"/>
</dbReference>
<evidence type="ECO:0000313" key="3">
    <source>
        <dbReference type="EMBL" id="QQA01161.1"/>
    </source>
</evidence>
<sequence length="263" mass="31303">MKLKQKVIYYKDELNDEFAFDNIKPRKIGAEYKYVYNSIWKKFTRFFWYRIFAFPIAFCYLKLAYRHKIVNRKLIKQAKKTAFFLYGNHTHNMCDALIPTMVSVPKSVHVIVHPNNISMPVLGAITPSLGAIPLPDDMDSTRNFLKCIETRVRQKKVITIYPEAHIWPFYTKIRPFTSLSFRYPVQYDVPTFCFTNVYRKRKFSKSPQIITYVDGPFYPDKNLSTKEQREDLRNKVFNAMTERSKLNNIELIKYIKKEDNTVK</sequence>
<dbReference type="InterPro" id="IPR002123">
    <property type="entry name" value="Plipid/glycerol_acylTrfase"/>
</dbReference>
<dbReference type="Pfam" id="PF01553">
    <property type="entry name" value="Acyltransferase"/>
    <property type="match status" value="1"/>
</dbReference>
<keyword evidence="1" id="KW-1133">Transmembrane helix</keyword>
<keyword evidence="1" id="KW-0812">Transmembrane</keyword>
<name>A0A7T3RDK3_9SPIR</name>
<organism evidence="3 4">
    <name type="scientific">Treponema peruense</name>
    <dbReference type="NCBI Taxonomy" id="2787628"/>
    <lineage>
        <taxon>Bacteria</taxon>
        <taxon>Pseudomonadati</taxon>
        <taxon>Spirochaetota</taxon>
        <taxon>Spirochaetia</taxon>
        <taxon>Spirochaetales</taxon>
        <taxon>Treponemataceae</taxon>
        <taxon>Treponema</taxon>
    </lineage>
</organism>
<evidence type="ECO:0000256" key="1">
    <source>
        <dbReference type="SAM" id="Phobius"/>
    </source>
</evidence>
<feature type="domain" description="Phospholipid/glycerol acyltransferase" evidence="2">
    <location>
        <begin position="80"/>
        <end position="190"/>
    </location>
</feature>
<feature type="transmembrane region" description="Helical" evidence="1">
    <location>
        <begin position="46"/>
        <end position="65"/>
    </location>
</feature>
<dbReference type="AlphaFoldDB" id="A0A7T3RDK3"/>